<dbReference type="InParanoid" id="A0A1C7N8X4"/>
<comment type="caution">
    <text evidence="1">The sequence shown here is derived from an EMBL/GenBank/DDBJ whole genome shotgun (WGS) entry which is preliminary data.</text>
</comment>
<evidence type="ECO:0000313" key="1">
    <source>
        <dbReference type="EMBL" id="OBZ85527.1"/>
    </source>
</evidence>
<dbReference type="EMBL" id="LUGH01000387">
    <property type="protein sequence ID" value="OBZ85527.1"/>
    <property type="molecule type" value="Genomic_DNA"/>
</dbReference>
<reference evidence="1 2" key="1">
    <citation type="submission" date="2016-03" db="EMBL/GenBank/DDBJ databases">
        <title>Choanephora cucurbitarum.</title>
        <authorList>
            <person name="Min B."/>
            <person name="Park H."/>
            <person name="Park J.-H."/>
            <person name="Shin H.-D."/>
            <person name="Choi I.-G."/>
        </authorList>
    </citation>
    <scope>NUCLEOTIDE SEQUENCE [LARGE SCALE GENOMIC DNA]</scope>
    <source>
        <strain evidence="1 2">KUS-F28377</strain>
    </source>
</reference>
<gene>
    <name evidence="1" type="ORF">A0J61_06425</name>
</gene>
<evidence type="ECO:0000313" key="2">
    <source>
        <dbReference type="Proteomes" id="UP000093000"/>
    </source>
</evidence>
<sequence length="156" mass="17826">MLHVALISHVAICADKRFDHKVLTPSDTIHESLERINASLEKLIEEGKESLVEHPPHPIIPQSNRSLCLSSSSPVNMKRLLLSSKAHQHHHTPRYTKKACLPLVLHVVSLCILQLLSPRSSRRLRFLFSLIALCPLHRKHTHHIIGSIDQFLIRFF</sequence>
<organism evidence="1 2">
    <name type="scientific">Choanephora cucurbitarum</name>
    <dbReference type="NCBI Taxonomy" id="101091"/>
    <lineage>
        <taxon>Eukaryota</taxon>
        <taxon>Fungi</taxon>
        <taxon>Fungi incertae sedis</taxon>
        <taxon>Mucoromycota</taxon>
        <taxon>Mucoromycotina</taxon>
        <taxon>Mucoromycetes</taxon>
        <taxon>Mucorales</taxon>
        <taxon>Mucorineae</taxon>
        <taxon>Choanephoraceae</taxon>
        <taxon>Choanephoroideae</taxon>
        <taxon>Choanephora</taxon>
    </lineage>
</organism>
<dbReference type="OrthoDB" id="10605497at2759"/>
<dbReference type="AlphaFoldDB" id="A0A1C7N8X4"/>
<accession>A0A1C7N8X4</accession>
<keyword evidence="2" id="KW-1185">Reference proteome</keyword>
<proteinExistence type="predicted"/>
<protein>
    <submittedName>
        <fullName evidence="1">Uncharacterized protein</fullName>
    </submittedName>
</protein>
<name>A0A1C7N8X4_9FUNG</name>
<dbReference type="Proteomes" id="UP000093000">
    <property type="component" value="Unassembled WGS sequence"/>
</dbReference>